<feature type="region of interest" description="Disordered" evidence="1">
    <location>
        <begin position="1257"/>
        <end position="1317"/>
    </location>
</feature>
<gene>
    <name evidence="3" type="ORF">C1SCF055_LOCUS1050</name>
</gene>
<dbReference type="PANTHER" id="PTHR11439:SF463">
    <property type="entry name" value="REVERSE TRANSCRIPTASE TY1_COPIA-TYPE DOMAIN-CONTAINING PROTEIN"/>
    <property type="match status" value="1"/>
</dbReference>
<keyword evidence="2" id="KW-1133">Transmembrane helix</keyword>
<evidence type="ECO:0000256" key="1">
    <source>
        <dbReference type="SAM" id="MobiDB-lite"/>
    </source>
</evidence>
<feature type="transmembrane region" description="Helical" evidence="2">
    <location>
        <begin position="1104"/>
        <end position="1124"/>
    </location>
</feature>
<feature type="compositionally biased region" description="Basic and acidic residues" evidence="1">
    <location>
        <begin position="558"/>
        <end position="574"/>
    </location>
</feature>
<dbReference type="Proteomes" id="UP001152797">
    <property type="component" value="Unassembled WGS sequence"/>
</dbReference>
<dbReference type="EMBL" id="CAMXCT020000012">
    <property type="protein sequence ID" value="CAL1125841.1"/>
    <property type="molecule type" value="Genomic_DNA"/>
</dbReference>
<dbReference type="EMBL" id="CAMXCT030000012">
    <property type="protein sequence ID" value="CAL4759778.1"/>
    <property type="molecule type" value="Genomic_DNA"/>
</dbReference>
<sequence length="1395" mass="155720">MAGPETGTVISSAHGGGQESVGPSASQHPAAPQHPSAVKRVSLQPGENRGTSVTFDMRGSSPLSSGSLRMVQFYYLDNDMNELQEDFQCEVDNSPPFRVIIDSGADAPVFPASLAHCGQAHHGEQVALQDAQGNQIPTMGQRAVSILLEDNRGIGMELIDNVVFSPEVTQPILSYGRLMNAGWSIDAQQQCLRNGDYAVPLMLQNNSLVVEARVRTITSSTCTSLPMEVRSMKAVFTSGLQGYVDTGFGWNREGARWIGVHLSNKYQDPIYITGIDMEVEWRRATVIKKDNEWLMVEYCEKVTEMVDANRFIEETIGRTTSSWTSTCEGASHESAIPIISMDFAVTKKKDGLDPNPEGYLSAIPIQAKSQLHYMTHEVLTFVQTLGCAEVGFYGDNEPTIRQILKTVITSRHALGLVGKDVTSYELIHGRTYAGKICRFAEPVYAYCKPRGKADVAPQRQEGRVLPKLSEVEQRFADEEAAAVMAYARSRQGRLEAQQEVREALEELPDRPLGGTTSVVDPLPAQLGAGGVQVAAPGEPSNATMLAMPSSPRGQVGREGQRPDGEEPSAKRSCAEESLVRRMATIERRLVEVEFAGDKCYHLDEIYSQENVMALDDELGEKELNDNLNVNKIPEELWSDALLTRTPPEPLPEVDRKADEVEVQRLQAMGVLAPLSEEEERTLGTLTTRMVYDWRVKDYTDPKTNTTRKRWMRRARLVAREYAHQRRDDVHSPASGGQSLRLLPALYLMLRSVDGVEQKDIQIGALDIKDDTFEFLKRTYKLKDDGIDIMPGRYDDSMIEAFENRYGKVKLQSVPCGEDAQDIGSTHFLPMDEAMLYRSLVGSGIYLSQERIEVAFVVKQLAGGMSNPTYGHLQVMRKLIGYLKATKGYHSHLGYPSAGQGVHHHYDSKWVVESFTDADWSGNKQTRRSTSGAIHCVNGLVCFHSSRGQKVVSLSSAESELHSLVSGATDGVFVRRCLGFLIQEEVDVFGHGNGKELWIQDQVAAHEMEVKQIRTVLNIGDMGTKPLGKARLQALMCWCNIRDKNDKLVGEDEASKLKETQLNKAKIMRVAKMLYAMVLVGGLESADAMMIPLQVDPPEVYIQRYIMVLAVIFIVTMCMVVFYVVKAFQVLHGRVRALEQDLQRCSNELEMHHLHGQALQMGIIRLGGYVDLNEHISENDWDNWNYIQKQNIVEENYDCRRVLRSLGKDTRALQKRASTPTPRTSRSHDDLGGEDGSEGDDLETADERRQRYLQATMSEVSDPDDWADLHYGPHSSPPRRSSRRSSRRTSRARSSRARSPDAEPEGAENSGGESEDALREDFRADTFLEWPSIDWRSSFNRAQLKACRVIVDLCFRAIEAAENGHEPMAQWCQAETAKHRQYSDIGMLELPMPNGT</sequence>
<feature type="region of interest" description="Disordered" evidence="1">
    <location>
        <begin position="1209"/>
        <end position="1244"/>
    </location>
</feature>
<reference evidence="3" key="1">
    <citation type="submission" date="2022-10" db="EMBL/GenBank/DDBJ databases">
        <authorList>
            <person name="Chen Y."/>
            <person name="Dougan E. K."/>
            <person name="Chan C."/>
            <person name="Rhodes N."/>
            <person name="Thang M."/>
        </authorList>
    </citation>
    <scope>NUCLEOTIDE SEQUENCE</scope>
</reference>
<evidence type="ECO:0000256" key="2">
    <source>
        <dbReference type="SAM" id="Phobius"/>
    </source>
</evidence>
<evidence type="ECO:0000313" key="6">
    <source>
        <dbReference type="Proteomes" id="UP001152797"/>
    </source>
</evidence>
<protein>
    <submittedName>
        <fullName evidence="5">Uncharacterized mitochondrial protein AtMg00810 (ORF240b)</fullName>
    </submittedName>
</protein>
<proteinExistence type="predicted"/>
<reference evidence="4" key="2">
    <citation type="submission" date="2024-04" db="EMBL/GenBank/DDBJ databases">
        <authorList>
            <person name="Chen Y."/>
            <person name="Shah S."/>
            <person name="Dougan E. K."/>
            <person name="Thang M."/>
            <person name="Chan C."/>
        </authorList>
    </citation>
    <scope>NUCLEOTIDE SEQUENCE [LARGE SCALE GENOMIC DNA]</scope>
</reference>
<feature type="compositionally biased region" description="Basic residues" evidence="1">
    <location>
        <begin position="1279"/>
        <end position="1295"/>
    </location>
</feature>
<evidence type="ECO:0000313" key="3">
    <source>
        <dbReference type="EMBL" id="CAI3972466.1"/>
    </source>
</evidence>
<evidence type="ECO:0000313" key="4">
    <source>
        <dbReference type="EMBL" id="CAL1125841.1"/>
    </source>
</evidence>
<dbReference type="EMBL" id="CAMXCT010000012">
    <property type="protein sequence ID" value="CAI3972466.1"/>
    <property type="molecule type" value="Genomic_DNA"/>
</dbReference>
<dbReference type="CDD" id="cd09272">
    <property type="entry name" value="RNase_HI_RT_Ty1"/>
    <property type="match status" value="1"/>
</dbReference>
<keyword evidence="2" id="KW-0472">Membrane</keyword>
<feature type="compositionally biased region" description="Acidic residues" evidence="1">
    <location>
        <begin position="1231"/>
        <end position="1243"/>
    </location>
</feature>
<organism evidence="3">
    <name type="scientific">Cladocopium goreaui</name>
    <dbReference type="NCBI Taxonomy" id="2562237"/>
    <lineage>
        <taxon>Eukaryota</taxon>
        <taxon>Sar</taxon>
        <taxon>Alveolata</taxon>
        <taxon>Dinophyceae</taxon>
        <taxon>Suessiales</taxon>
        <taxon>Symbiodiniaceae</taxon>
        <taxon>Cladocopium</taxon>
    </lineage>
</organism>
<keyword evidence="6" id="KW-1185">Reference proteome</keyword>
<evidence type="ECO:0000313" key="5">
    <source>
        <dbReference type="EMBL" id="CAL4759778.1"/>
    </source>
</evidence>
<comment type="caution">
    <text evidence="3">The sequence shown here is derived from an EMBL/GenBank/DDBJ whole genome shotgun (WGS) entry which is preliminary data.</text>
</comment>
<dbReference type="PANTHER" id="PTHR11439">
    <property type="entry name" value="GAG-POL-RELATED RETROTRANSPOSON"/>
    <property type="match status" value="1"/>
</dbReference>
<feature type="region of interest" description="Disordered" evidence="1">
    <location>
        <begin position="1"/>
        <end position="61"/>
    </location>
</feature>
<dbReference type="OrthoDB" id="443276at2759"/>
<feature type="region of interest" description="Disordered" evidence="1">
    <location>
        <begin position="537"/>
        <end position="574"/>
    </location>
</feature>
<name>A0A9P1BFI9_9DINO</name>
<accession>A0A9P1BFI9</accession>
<keyword evidence="2" id="KW-0812">Transmembrane</keyword>